<dbReference type="InterPro" id="IPR006342">
    <property type="entry name" value="FkbM_mtfrase"/>
</dbReference>
<dbReference type="Proteomes" id="UP000604046">
    <property type="component" value="Unassembled WGS sequence"/>
</dbReference>
<reference evidence="1" key="1">
    <citation type="submission" date="2021-02" db="EMBL/GenBank/DDBJ databases">
        <authorList>
            <person name="Dougan E. K."/>
            <person name="Rhodes N."/>
            <person name="Thang M."/>
            <person name="Chan C."/>
        </authorList>
    </citation>
    <scope>NUCLEOTIDE SEQUENCE</scope>
</reference>
<protein>
    <submittedName>
        <fullName evidence="1">SmB protein</fullName>
    </submittedName>
</protein>
<dbReference type="InterPro" id="IPR029063">
    <property type="entry name" value="SAM-dependent_MTases_sf"/>
</dbReference>
<dbReference type="NCBIfam" id="TIGR01444">
    <property type="entry name" value="fkbM_fam"/>
    <property type="match status" value="1"/>
</dbReference>
<dbReference type="AlphaFoldDB" id="A0A812V177"/>
<dbReference type="Gene3D" id="3.40.50.150">
    <property type="entry name" value="Vaccinia Virus protein VP39"/>
    <property type="match status" value="1"/>
</dbReference>
<evidence type="ECO:0000313" key="2">
    <source>
        <dbReference type="Proteomes" id="UP000604046"/>
    </source>
</evidence>
<dbReference type="OrthoDB" id="440081at2759"/>
<comment type="caution">
    <text evidence="1">The sequence shown here is derived from an EMBL/GenBank/DDBJ whole genome shotgun (WGS) entry which is preliminary data.</text>
</comment>
<evidence type="ECO:0000313" key="1">
    <source>
        <dbReference type="EMBL" id="CAE7595904.1"/>
    </source>
</evidence>
<proteinExistence type="predicted"/>
<keyword evidence="2" id="KW-1185">Reference proteome</keyword>
<dbReference type="EMBL" id="CAJNDS010002783">
    <property type="protein sequence ID" value="CAE7595904.1"/>
    <property type="molecule type" value="Genomic_DNA"/>
</dbReference>
<accession>A0A812V177</accession>
<sequence>MPRDNDALWLQNCDRSCTELLGFLRMRADFEAIDVKVLRAANEMNSWFWCPAAYRSLLFSQLTSEIKKLPHDESGRHHVSQAILVAEAAAQELVLKNISGILARSSSFAPWFHFGSLFHAVRAMFPEFLVLRGSATRQSSPAGRALREALSQHLGSDSPALGPMQVLAKQWPGHAFSSLERAALRFAEADFLRTTSAPGILGLGGSPSAAREEMEQLLHTGQRFLMQAYRQTKASAGTSGLTDMYGLFTLMGQAEIPVFELLDRLDSNVLEEIYLPDSVTHSVSPFYVHLLPTRNVESNHVRTFFELHCDKVFKDLVTEHRSLVRPLTVVEIGSHLGGCILWALTHLPEETRGLAVDAYAPAVAALRRTVEQNRLADRLAVLERFVCKGDRKFAATLRQTGKHLVQPAWGEVSDGEVTTSPAHQVECVSLQAVLEEMHVDQVDLLRIHVLGREFDALRSAEHFLQTGKIKTAAISIGQDSIGLEAMAQMLLRHGYTLQLHGFTNLDVLALFRSQQILPKSAQTMIARYPR</sequence>
<gene>
    <name evidence="1" type="primary">SmB</name>
    <name evidence="1" type="ORF">SNAT2548_LOCUS33911</name>
</gene>
<name>A0A812V177_9DINO</name>
<organism evidence="1 2">
    <name type="scientific">Symbiodinium natans</name>
    <dbReference type="NCBI Taxonomy" id="878477"/>
    <lineage>
        <taxon>Eukaryota</taxon>
        <taxon>Sar</taxon>
        <taxon>Alveolata</taxon>
        <taxon>Dinophyceae</taxon>
        <taxon>Suessiales</taxon>
        <taxon>Symbiodiniaceae</taxon>
        <taxon>Symbiodinium</taxon>
    </lineage>
</organism>
<dbReference type="SUPFAM" id="SSF53335">
    <property type="entry name" value="S-adenosyl-L-methionine-dependent methyltransferases"/>
    <property type="match status" value="1"/>
</dbReference>